<comment type="caution">
    <text evidence="2">The sequence shown here is derived from an EMBL/GenBank/DDBJ whole genome shotgun (WGS) entry which is preliminary data.</text>
</comment>
<keyword evidence="1" id="KW-0812">Transmembrane</keyword>
<organism evidence="2 3">
    <name type="scientific">Umezawaea tangerina</name>
    <dbReference type="NCBI Taxonomy" id="84725"/>
    <lineage>
        <taxon>Bacteria</taxon>
        <taxon>Bacillati</taxon>
        <taxon>Actinomycetota</taxon>
        <taxon>Actinomycetes</taxon>
        <taxon>Pseudonocardiales</taxon>
        <taxon>Pseudonocardiaceae</taxon>
        <taxon>Umezawaea</taxon>
    </lineage>
</organism>
<keyword evidence="1" id="KW-1133">Transmembrane helix</keyword>
<proteinExistence type="predicted"/>
<dbReference type="EMBL" id="PVTF01000007">
    <property type="protein sequence ID" value="PRY39558.1"/>
    <property type="molecule type" value="Genomic_DNA"/>
</dbReference>
<feature type="transmembrane region" description="Helical" evidence="1">
    <location>
        <begin position="109"/>
        <end position="128"/>
    </location>
</feature>
<feature type="transmembrane region" description="Helical" evidence="1">
    <location>
        <begin position="76"/>
        <end position="97"/>
    </location>
</feature>
<feature type="transmembrane region" description="Helical" evidence="1">
    <location>
        <begin position="22"/>
        <end position="44"/>
    </location>
</feature>
<evidence type="ECO:0000256" key="1">
    <source>
        <dbReference type="SAM" id="Phobius"/>
    </source>
</evidence>
<feature type="transmembrane region" description="Helical" evidence="1">
    <location>
        <begin position="199"/>
        <end position="224"/>
    </location>
</feature>
<dbReference type="InterPro" id="IPR009339">
    <property type="entry name" value="DUF998"/>
</dbReference>
<dbReference type="Pfam" id="PF06197">
    <property type="entry name" value="DUF998"/>
    <property type="match status" value="1"/>
</dbReference>
<dbReference type="Proteomes" id="UP000239494">
    <property type="component" value="Unassembled WGS sequence"/>
</dbReference>
<keyword evidence="1" id="KW-0472">Membrane</keyword>
<accession>A0A2T0T1J9</accession>
<sequence length="227" mass="23606">MHDTTSETAVHRPATTPRNRKAGAALMASGVVYLTAEFIAAAAWSDPPYSYTHHFISNLGVRGPTTAFGQFMRSPLFWVMNSGFVLFGLVALTAVLLLRGLPGRRRGVVLALGVLLATGAVVLGFFPGSGDTAENGSTDFHSLGALLAFVSGNVLAIVLGRAHRTLGLSRGLGRGLVVAGIYGLVSIPAYLSVASSEAGILIGLVERGIVYPFLIGFIVLGAALRKG</sequence>
<keyword evidence="3" id="KW-1185">Reference proteome</keyword>
<dbReference type="RefSeq" id="WP_245886894.1">
    <property type="nucleotide sequence ID" value="NZ_PVTF01000007.1"/>
</dbReference>
<feature type="transmembrane region" description="Helical" evidence="1">
    <location>
        <begin position="140"/>
        <end position="160"/>
    </location>
</feature>
<protein>
    <submittedName>
        <fullName evidence="2">Putative membrane protein</fullName>
    </submittedName>
</protein>
<name>A0A2T0T1J9_9PSEU</name>
<evidence type="ECO:0000313" key="3">
    <source>
        <dbReference type="Proteomes" id="UP000239494"/>
    </source>
</evidence>
<dbReference type="AlphaFoldDB" id="A0A2T0T1J9"/>
<reference evidence="2 3" key="1">
    <citation type="submission" date="2018-03" db="EMBL/GenBank/DDBJ databases">
        <title>Genomic Encyclopedia of Archaeal and Bacterial Type Strains, Phase II (KMG-II): from individual species to whole genera.</title>
        <authorList>
            <person name="Goeker M."/>
        </authorList>
    </citation>
    <scope>NUCLEOTIDE SEQUENCE [LARGE SCALE GENOMIC DNA]</scope>
    <source>
        <strain evidence="2 3">DSM 44720</strain>
    </source>
</reference>
<evidence type="ECO:0000313" key="2">
    <source>
        <dbReference type="EMBL" id="PRY39558.1"/>
    </source>
</evidence>
<gene>
    <name evidence="2" type="ORF">CLV43_107141</name>
</gene>
<feature type="transmembrane region" description="Helical" evidence="1">
    <location>
        <begin position="172"/>
        <end position="193"/>
    </location>
</feature>